<proteinExistence type="predicted"/>
<dbReference type="EMBL" id="CAJVPT010024271">
    <property type="protein sequence ID" value="CAG8669612.1"/>
    <property type="molecule type" value="Genomic_DNA"/>
</dbReference>
<sequence>MLSFVKSLKTSSEVSLKKFMVPGEQAGGGDDWGIPQKLTIARDDDQSKPILRVPPAFEETYDLEKLRYPFKVQFMENLPAQMIKHLTEIIGKNSVSSDLRLHWNKWKSTATRRLFRNKYDILDLTKHSWLLVGIAFNIIHPDDACLLDFTETKDGRAKADIHMRMQSSGEIIILETVIDPKLGEEYTSNLVKLASGELQSSFEADLPDGFDGHEAILAKLSYEAMEDWGKGPRWAIIYGGNLYILYLVVPVVVGNTKRCLFISSGVLPIDSTEHPYLALKLYMMLSSRIPREDLMTLLGVQAPLGSTIQLSTELCGTSVGGDCAESKPFDPTSPDPSTEVLLDRLMNGEQSDVNDHGSHSELLKFLLQPLGTGSTSTIYRSGKAVFKVSGLKHEADIENEAREPYQDCLHLQCPSRATLHHKLDLAMSTIPAFPSNFEKAPAPWNLKAEAWWFMLSLYGKNEQELSPGWFAPLESNAAEIAHEPGAYRGGLSVASLIRYYESPVGP</sequence>
<dbReference type="Proteomes" id="UP000789525">
    <property type="component" value="Unassembled WGS sequence"/>
</dbReference>
<name>A0ACA9NP73_9GLOM</name>
<comment type="caution">
    <text evidence="1">The sequence shown here is derived from an EMBL/GenBank/DDBJ whole genome shotgun (WGS) entry which is preliminary data.</text>
</comment>
<gene>
    <name evidence="1" type="ORF">ACOLOM_LOCUS8898</name>
</gene>
<protein>
    <submittedName>
        <fullName evidence="1">14144_t:CDS:1</fullName>
    </submittedName>
</protein>
<feature type="non-terminal residue" evidence="1">
    <location>
        <position position="506"/>
    </location>
</feature>
<organism evidence="1 2">
    <name type="scientific">Acaulospora colombiana</name>
    <dbReference type="NCBI Taxonomy" id="27376"/>
    <lineage>
        <taxon>Eukaryota</taxon>
        <taxon>Fungi</taxon>
        <taxon>Fungi incertae sedis</taxon>
        <taxon>Mucoromycota</taxon>
        <taxon>Glomeromycotina</taxon>
        <taxon>Glomeromycetes</taxon>
        <taxon>Diversisporales</taxon>
        <taxon>Acaulosporaceae</taxon>
        <taxon>Acaulospora</taxon>
    </lineage>
</organism>
<evidence type="ECO:0000313" key="2">
    <source>
        <dbReference type="Proteomes" id="UP000789525"/>
    </source>
</evidence>
<evidence type="ECO:0000313" key="1">
    <source>
        <dbReference type="EMBL" id="CAG8669612.1"/>
    </source>
</evidence>
<accession>A0ACA9NP73</accession>
<keyword evidence="2" id="KW-1185">Reference proteome</keyword>
<reference evidence="1" key="1">
    <citation type="submission" date="2021-06" db="EMBL/GenBank/DDBJ databases">
        <authorList>
            <person name="Kallberg Y."/>
            <person name="Tangrot J."/>
            <person name="Rosling A."/>
        </authorList>
    </citation>
    <scope>NUCLEOTIDE SEQUENCE</scope>
    <source>
        <strain evidence="1">CL356</strain>
    </source>
</reference>